<gene>
    <name evidence="2" type="ORF">CI238_13345</name>
</gene>
<dbReference type="AlphaFoldDB" id="A0A167B0C4"/>
<protein>
    <submittedName>
        <fullName evidence="2">Trichodiene oxygenase</fullName>
    </submittedName>
</protein>
<accession>A0A167B0C4</accession>
<keyword evidence="1" id="KW-0812">Transmembrane</keyword>
<dbReference type="STRING" id="1573173.A0A167B0C4"/>
<dbReference type="Proteomes" id="UP000076584">
    <property type="component" value="Unassembled WGS sequence"/>
</dbReference>
<sequence length="79" mass="8371">MNIKEDTVLYSLLSSGPPAEEKTVRRLSGEAKVFLAAGTGTTATALALCTYHVIKNPDIVAKMKAELATVVKDPKALPD</sequence>
<organism evidence="2 3">
    <name type="scientific">Colletotrichum incanum</name>
    <name type="common">Soybean anthracnose fungus</name>
    <dbReference type="NCBI Taxonomy" id="1573173"/>
    <lineage>
        <taxon>Eukaryota</taxon>
        <taxon>Fungi</taxon>
        <taxon>Dikarya</taxon>
        <taxon>Ascomycota</taxon>
        <taxon>Pezizomycotina</taxon>
        <taxon>Sordariomycetes</taxon>
        <taxon>Hypocreomycetidae</taxon>
        <taxon>Glomerellales</taxon>
        <taxon>Glomerellaceae</taxon>
        <taxon>Colletotrichum</taxon>
        <taxon>Colletotrichum spaethianum species complex</taxon>
    </lineage>
</organism>
<dbReference type="InterPro" id="IPR001128">
    <property type="entry name" value="Cyt_P450"/>
</dbReference>
<dbReference type="GO" id="GO:0005506">
    <property type="term" value="F:iron ion binding"/>
    <property type="evidence" value="ECO:0007669"/>
    <property type="project" value="InterPro"/>
</dbReference>
<dbReference type="GO" id="GO:0020037">
    <property type="term" value="F:heme binding"/>
    <property type="evidence" value="ECO:0007669"/>
    <property type="project" value="InterPro"/>
</dbReference>
<evidence type="ECO:0000313" key="3">
    <source>
        <dbReference type="Proteomes" id="UP000076584"/>
    </source>
</evidence>
<keyword evidence="1" id="KW-0472">Membrane</keyword>
<evidence type="ECO:0000313" key="2">
    <source>
        <dbReference type="EMBL" id="KZL80742.1"/>
    </source>
</evidence>
<keyword evidence="1" id="KW-1133">Transmembrane helix</keyword>
<keyword evidence="3" id="KW-1185">Reference proteome</keyword>
<dbReference type="Gene3D" id="1.10.630.10">
    <property type="entry name" value="Cytochrome P450"/>
    <property type="match status" value="1"/>
</dbReference>
<dbReference type="SUPFAM" id="SSF48264">
    <property type="entry name" value="Cytochrome P450"/>
    <property type="match status" value="1"/>
</dbReference>
<reference evidence="2 3" key="1">
    <citation type="submission" date="2015-06" db="EMBL/GenBank/DDBJ databases">
        <title>Survival trade-offs in plant roots during colonization by closely related pathogenic and mutualistic fungi.</title>
        <authorList>
            <person name="Hacquard S."/>
            <person name="Kracher B."/>
            <person name="Hiruma K."/>
            <person name="Weinman A."/>
            <person name="Muench P."/>
            <person name="Garrido Oter R."/>
            <person name="Ver Loren van Themaat E."/>
            <person name="Dallerey J.-F."/>
            <person name="Damm U."/>
            <person name="Henrissat B."/>
            <person name="Lespinet O."/>
            <person name="Thon M."/>
            <person name="Kemen E."/>
            <person name="McHardy A.C."/>
            <person name="Schulze-Lefert P."/>
            <person name="O'Connell R.J."/>
        </authorList>
    </citation>
    <scope>NUCLEOTIDE SEQUENCE [LARGE SCALE GENOMIC DNA]</scope>
    <source>
        <strain evidence="2 3">MAFF 238704</strain>
    </source>
</reference>
<comment type="caution">
    <text evidence="2">The sequence shown here is derived from an EMBL/GenBank/DDBJ whole genome shotgun (WGS) entry which is preliminary data.</text>
</comment>
<evidence type="ECO:0000256" key="1">
    <source>
        <dbReference type="SAM" id="Phobius"/>
    </source>
</evidence>
<proteinExistence type="predicted"/>
<dbReference type="GO" id="GO:0004497">
    <property type="term" value="F:monooxygenase activity"/>
    <property type="evidence" value="ECO:0007669"/>
    <property type="project" value="InterPro"/>
</dbReference>
<feature type="transmembrane region" description="Helical" evidence="1">
    <location>
        <begin position="33"/>
        <end position="54"/>
    </location>
</feature>
<name>A0A167B0C4_COLIC</name>
<dbReference type="InterPro" id="IPR036396">
    <property type="entry name" value="Cyt_P450_sf"/>
</dbReference>
<dbReference type="GO" id="GO:0016705">
    <property type="term" value="F:oxidoreductase activity, acting on paired donors, with incorporation or reduction of molecular oxygen"/>
    <property type="evidence" value="ECO:0007669"/>
    <property type="project" value="InterPro"/>
</dbReference>
<dbReference type="Pfam" id="PF00067">
    <property type="entry name" value="p450"/>
    <property type="match status" value="1"/>
</dbReference>
<dbReference type="EMBL" id="LFIW01001811">
    <property type="protein sequence ID" value="KZL80742.1"/>
    <property type="molecule type" value="Genomic_DNA"/>
</dbReference>